<keyword evidence="7" id="KW-0732">Signal</keyword>
<evidence type="ECO:0000256" key="1">
    <source>
        <dbReference type="ARBA" id="ARBA00004370"/>
    </source>
</evidence>
<proteinExistence type="inferred from homology"/>
<gene>
    <name evidence="8" type="ORF">AaeL_AAEL008195</name>
</gene>
<sequence>MNNKVLLGIVLMVFLQFVSSQAQSYEDKRCKCICPSIKSVNNNTEDDSDRMLIIDNVPPNKCNCDGVILPRIADKIKGKEQEFCPRCDCKYENRNTTIIKVVVIIVIWIISLLVIYMLFLMCLDPLLNKRVKANYQEHTNEDVNIYRDNNNSFHSINSFQKRGSSRVKFSHKRTSAIIASIEESDSDSSEYFSNTRDLERVRLLTAEDSL</sequence>
<dbReference type="Pfam" id="PF05434">
    <property type="entry name" value="Tmemb_9"/>
    <property type="match status" value="1"/>
</dbReference>
<organism evidence="8 9">
    <name type="scientific">Aedes aegypti</name>
    <name type="common">Yellowfever mosquito</name>
    <name type="synonym">Culex aegypti</name>
    <dbReference type="NCBI Taxonomy" id="7159"/>
    <lineage>
        <taxon>Eukaryota</taxon>
        <taxon>Metazoa</taxon>
        <taxon>Ecdysozoa</taxon>
        <taxon>Arthropoda</taxon>
        <taxon>Hexapoda</taxon>
        <taxon>Insecta</taxon>
        <taxon>Pterygota</taxon>
        <taxon>Neoptera</taxon>
        <taxon>Endopterygota</taxon>
        <taxon>Diptera</taxon>
        <taxon>Nematocera</taxon>
        <taxon>Culicoidea</taxon>
        <taxon>Culicidae</taxon>
        <taxon>Culicinae</taxon>
        <taxon>Aedini</taxon>
        <taxon>Aedes</taxon>
        <taxon>Stegomyia</taxon>
    </lineage>
</organism>
<dbReference type="HOGENOM" id="CLU_093267_1_0_1"/>
<dbReference type="STRING" id="7159.Q16ZG6"/>
<accession>Q16ZG6</accession>
<feature type="chain" id="PRO_5014307521" evidence="7">
    <location>
        <begin position="23"/>
        <end position="210"/>
    </location>
</feature>
<keyword evidence="4 6" id="KW-1133">Transmembrane helix</keyword>
<dbReference type="EMBL" id="CH477491">
    <property type="protein sequence ID" value="EAT40024.1"/>
    <property type="molecule type" value="Genomic_DNA"/>
</dbReference>
<comment type="subcellular location">
    <subcellularLocation>
        <location evidence="1">Membrane</location>
    </subcellularLocation>
</comment>
<evidence type="ECO:0000256" key="7">
    <source>
        <dbReference type="SAM" id="SignalP"/>
    </source>
</evidence>
<reference evidence="8" key="3">
    <citation type="submission" date="2012-09" db="EMBL/GenBank/DDBJ databases">
        <authorList>
            <consortium name="VectorBase"/>
        </authorList>
    </citation>
    <scope>NUCLEOTIDE SEQUENCE</scope>
    <source>
        <strain evidence="8">Liverpool</strain>
    </source>
</reference>
<dbReference type="AlphaFoldDB" id="Q16ZG6"/>
<keyword evidence="3 6" id="KW-0812">Transmembrane</keyword>
<feature type="transmembrane region" description="Helical" evidence="6">
    <location>
        <begin position="98"/>
        <end position="123"/>
    </location>
</feature>
<dbReference type="eggNOG" id="KOG4007">
    <property type="taxonomic scope" value="Eukaryota"/>
</dbReference>
<keyword evidence="5 6" id="KW-0472">Membrane</keyword>
<evidence type="ECO:0000256" key="5">
    <source>
        <dbReference type="ARBA" id="ARBA00023136"/>
    </source>
</evidence>
<reference evidence="8" key="1">
    <citation type="submission" date="2005-10" db="EMBL/GenBank/DDBJ databases">
        <authorList>
            <person name="Loftus B.J."/>
            <person name="Nene V.M."/>
            <person name="Hannick L.I."/>
            <person name="Bidwell S."/>
            <person name="Haas B."/>
            <person name="Amedeo P."/>
            <person name="Orvis J."/>
            <person name="Wortman J.R."/>
            <person name="White O.R."/>
            <person name="Salzberg S."/>
            <person name="Shumway M."/>
            <person name="Koo H."/>
            <person name="Zhao Y."/>
            <person name="Holmes M."/>
            <person name="Miller J."/>
            <person name="Schatz M."/>
            <person name="Pop M."/>
            <person name="Pai G."/>
            <person name="Utterback T."/>
            <person name="Rogers Y.-H."/>
            <person name="Kravitz S."/>
            <person name="Fraser C.M."/>
        </authorList>
    </citation>
    <scope>NUCLEOTIDE SEQUENCE</scope>
    <source>
        <strain evidence="8">Liverpool</strain>
    </source>
</reference>
<dbReference type="InterPro" id="IPR008853">
    <property type="entry name" value="TMEM9/TMEM9B"/>
</dbReference>
<name>Q16ZG6_AEDAE</name>
<evidence type="ECO:0000256" key="2">
    <source>
        <dbReference type="ARBA" id="ARBA00007264"/>
    </source>
</evidence>
<dbReference type="PaxDb" id="7159-AAEL008195-PA"/>
<evidence type="ECO:0000256" key="4">
    <source>
        <dbReference type="ARBA" id="ARBA00022989"/>
    </source>
</evidence>
<comment type="similarity">
    <text evidence="2">Belongs to the TMEM9 family.</text>
</comment>
<evidence type="ECO:0000256" key="3">
    <source>
        <dbReference type="ARBA" id="ARBA00022692"/>
    </source>
</evidence>
<evidence type="ECO:0000313" key="9">
    <source>
        <dbReference type="Proteomes" id="UP000682892"/>
    </source>
</evidence>
<dbReference type="VEuPathDB" id="VectorBase:AAEL008195"/>
<dbReference type="GO" id="GO:0005765">
    <property type="term" value="C:lysosomal membrane"/>
    <property type="evidence" value="ECO:0007669"/>
    <property type="project" value="InterPro"/>
</dbReference>
<dbReference type="OMA" id="CGPEAQR"/>
<feature type="signal peptide" evidence="7">
    <location>
        <begin position="1"/>
        <end position="22"/>
    </location>
</feature>
<dbReference type="PhylomeDB" id="Q16ZG6"/>
<reference evidence="8" key="2">
    <citation type="journal article" date="2007" name="Science">
        <title>Genome sequence of Aedes aegypti, a major arbovirus vector.</title>
        <authorList>
            <person name="Nene V."/>
            <person name="Wortman J.R."/>
            <person name="Lawson D."/>
            <person name="Haas B."/>
            <person name="Kodira C."/>
            <person name="Tu Z.J."/>
            <person name="Loftus B."/>
            <person name="Xi Z."/>
            <person name="Megy K."/>
            <person name="Grabherr M."/>
            <person name="Ren Q."/>
            <person name="Zdobnov E.M."/>
            <person name="Lobo N.F."/>
            <person name="Campbell K.S."/>
            <person name="Brown S.E."/>
            <person name="Bonaldo M.F."/>
            <person name="Zhu J."/>
            <person name="Sinkins S.P."/>
            <person name="Hogenkamp D.G."/>
            <person name="Amedeo P."/>
            <person name="Arensburger P."/>
            <person name="Atkinson P.W."/>
            <person name="Bidwell S."/>
            <person name="Biedler J."/>
            <person name="Birney E."/>
            <person name="Bruggner R.V."/>
            <person name="Costas J."/>
            <person name="Coy M.R."/>
            <person name="Crabtree J."/>
            <person name="Crawford M."/>
            <person name="Debruyn B."/>
            <person name="Decaprio D."/>
            <person name="Eiglmeier K."/>
            <person name="Eisenstadt E."/>
            <person name="El-Dorry H."/>
            <person name="Gelbart W.M."/>
            <person name="Gomes S.L."/>
            <person name="Hammond M."/>
            <person name="Hannick L.I."/>
            <person name="Hogan J.R."/>
            <person name="Holmes M.H."/>
            <person name="Jaffe D."/>
            <person name="Johnston J.S."/>
            <person name="Kennedy R.C."/>
            <person name="Koo H."/>
            <person name="Kravitz S."/>
            <person name="Kriventseva E.V."/>
            <person name="Kulp D."/>
            <person name="Labutti K."/>
            <person name="Lee E."/>
            <person name="Li S."/>
            <person name="Lovin D.D."/>
            <person name="Mao C."/>
            <person name="Mauceli E."/>
            <person name="Menck C.F."/>
            <person name="Miller J.R."/>
            <person name="Montgomery P."/>
            <person name="Mori A."/>
            <person name="Nascimento A.L."/>
            <person name="Naveira H.F."/>
            <person name="Nusbaum C."/>
            <person name="O'leary S."/>
            <person name="Orvis J."/>
            <person name="Pertea M."/>
            <person name="Quesneville H."/>
            <person name="Reidenbach K.R."/>
            <person name="Rogers Y.H."/>
            <person name="Roth C.W."/>
            <person name="Schneider J.R."/>
            <person name="Schatz M."/>
            <person name="Shumway M."/>
            <person name="Stanke M."/>
            <person name="Stinson E.O."/>
            <person name="Tubio J.M."/>
            <person name="Vanzee J.P."/>
            <person name="Verjovski-Almeida S."/>
            <person name="Werner D."/>
            <person name="White O."/>
            <person name="Wyder S."/>
            <person name="Zeng Q."/>
            <person name="Zhao Q."/>
            <person name="Zhao Y."/>
            <person name="Hill C.A."/>
            <person name="Raikhel A.S."/>
            <person name="Soares M.B."/>
            <person name="Knudson D.L."/>
            <person name="Lee N.H."/>
            <person name="Galagan J."/>
            <person name="Salzberg S.L."/>
            <person name="Paulsen I.T."/>
            <person name="Dimopoulos G."/>
            <person name="Collins F.H."/>
            <person name="Birren B."/>
            <person name="Fraser-Liggett C.M."/>
            <person name="Severson D.W."/>
        </authorList>
    </citation>
    <scope>NUCLEOTIDE SEQUENCE [LARGE SCALE GENOMIC DNA]</scope>
    <source>
        <strain evidence="8">Liverpool</strain>
    </source>
</reference>
<dbReference type="PANTHER" id="PTHR13064:SF6">
    <property type="entry name" value="TRANSMEMBRANE PROTEIN 9"/>
    <property type="match status" value="1"/>
</dbReference>
<protein>
    <submittedName>
        <fullName evidence="8">AAEL008195-PA</fullName>
    </submittedName>
</protein>
<dbReference type="Proteomes" id="UP000682892">
    <property type="component" value="Unassembled WGS sequence"/>
</dbReference>
<evidence type="ECO:0000256" key="6">
    <source>
        <dbReference type="SAM" id="Phobius"/>
    </source>
</evidence>
<evidence type="ECO:0000313" key="8">
    <source>
        <dbReference type="EMBL" id="EAT40024.1"/>
    </source>
</evidence>
<dbReference type="PANTHER" id="PTHR13064">
    <property type="entry name" value="TRANSMEMBRANE PROTEIN 9 FAMILY MEMBER"/>
    <property type="match status" value="1"/>
</dbReference>